<keyword evidence="2" id="KW-1185">Reference proteome</keyword>
<reference evidence="1 2" key="1">
    <citation type="submission" date="2020-08" db="EMBL/GenBank/DDBJ databases">
        <title>A Genomic Blueprint of the Chicken Gut Microbiome.</title>
        <authorList>
            <person name="Gilroy R."/>
            <person name="Ravi A."/>
            <person name="Getino M."/>
            <person name="Pursley I."/>
            <person name="Horton D.L."/>
            <person name="Alikhan N.-F."/>
            <person name="Baker D."/>
            <person name="Gharbi K."/>
            <person name="Hall N."/>
            <person name="Watson M."/>
            <person name="Adriaenssens E.M."/>
            <person name="Foster-Nyarko E."/>
            <person name="Jarju S."/>
            <person name="Secka A."/>
            <person name="Antonio M."/>
            <person name="Oren A."/>
            <person name="Chaudhuri R."/>
            <person name="La Ragione R.M."/>
            <person name="Hildebrand F."/>
            <person name="Pallen M.J."/>
        </authorList>
    </citation>
    <scope>NUCLEOTIDE SEQUENCE [LARGE SCALE GENOMIC DNA]</scope>
    <source>
        <strain evidence="1 2">Sa2BVA9</strain>
    </source>
</reference>
<sequence length="134" mass="15624">MRAEQIKDKSKRVKVNIVIDELYQCNHSEKFLTSKLSQMSKFILKSIISCHYLLQLKIMRDELRSANASYIIIAGSDKKNFDELKSELHPFTEEDLMNLPRYHALNYVKNVNGYARFITKLPGDASKRKRPSTE</sequence>
<accession>A0ABR8T656</accession>
<organism evidence="1 2">
    <name type="scientific">Paenibacillus gallinarum</name>
    <dbReference type="NCBI Taxonomy" id="2762232"/>
    <lineage>
        <taxon>Bacteria</taxon>
        <taxon>Bacillati</taxon>
        <taxon>Bacillota</taxon>
        <taxon>Bacilli</taxon>
        <taxon>Bacillales</taxon>
        <taxon>Paenibacillaceae</taxon>
        <taxon>Paenibacillus</taxon>
    </lineage>
</organism>
<name>A0ABR8T656_9BACL</name>
<dbReference type="EMBL" id="JACSQL010000025">
    <property type="protein sequence ID" value="MBD7971259.1"/>
    <property type="molecule type" value="Genomic_DNA"/>
</dbReference>
<proteinExistence type="predicted"/>
<comment type="caution">
    <text evidence="1">The sequence shown here is derived from an EMBL/GenBank/DDBJ whole genome shotgun (WGS) entry which is preliminary data.</text>
</comment>
<dbReference type="Proteomes" id="UP000608071">
    <property type="component" value="Unassembled WGS sequence"/>
</dbReference>
<evidence type="ECO:0000313" key="2">
    <source>
        <dbReference type="Proteomes" id="UP000608071"/>
    </source>
</evidence>
<protein>
    <submittedName>
        <fullName evidence="1">Uncharacterized protein</fullName>
    </submittedName>
</protein>
<gene>
    <name evidence="1" type="ORF">H9647_24655</name>
</gene>
<evidence type="ECO:0000313" key="1">
    <source>
        <dbReference type="EMBL" id="MBD7971259.1"/>
    </source>
</evidence>